<name>A0A183CQ66_GLOPA</name>
<dbReference type="WBParaSite" id="GPLIN_001502400">
    <property type="protein sequence ID" value="GPLIN_001502400"/>
    <property type="gene ID" value="GPLIN_001502400"/>
</dbReference>
<protein>
    <submittedName>
        <fullName evidence="2">Cytochrome P450</fullName>
    </submittedName>
</protein>
<keyword evidence="1" id="KW-1185">Reference proteome</keyword>
<evidence type="ECO:0000313" key="1">
    <source>
        <dbReference type="Proteomes" id="UP000050741"/>
    </source>
</evidence>
<sequence>MSSLDVVDMRVWPASEAYFGVPLKRGTPPCLRGKIGKFRVIVDITNFVERTERIQHLEARGHCRANGEPAQCIAHMVVNSMSYDGHA</sequence>
<accession>A0A183CQ66</accession>
<dbReference type="AlphaFoldDB" id="A0A183CQ66"/>
<organism evidence="1 2">
    <name type="scientific">Globodera pallida</name>
    <name type="common">Potato cyst nematode worm</name>
    <name type="synonym">Heterodera pallida</name>
    <dbReference type="NCBI Taxonomy" id="36090"/>
    <lineage>
        <taxon>Eukaryota</taxon>
        <taxon>Metazoa</taxon>
        <taxon>Ecdysozoa</taxon>
        <taxon>Nematoda</taxon>
        <taxon>Chromadorea</taxon>
        <taxon>Rhabditida</taxon>
        <taxon>Tylenchina</taxon>
        <taxon>Tylenchomorpha</taxon>
        <taxon>Tylenchoidea</taxon>
        <taxon>Heteroderidae</taxon>
        <taxon>Heteroderinae</taxon>
        <taxon>Globodera</taxon>
    </lineage>
</organism>
<proteinExistence type="predicted"/>
<dbReference type="Proteomes" id="UP000050741">
    <property type="component" value="Unassembled WGS sequence"/>
</dbReference>
<reference evidence="1" key="2">
    <citation type="submission" date="2014-05" db="EMBL/GenBank/DDBJ databases">
        <title>The genome and life-stage specific transcriptomes of Globodera pallida elucidate key aspects of plant parasitism by a cyst nematode.</title>
        <authorList>
            <person name="Cotton J.A."/>
            <person name="Lilley C.J."/>
            <person name="Jones L.M."/>
            <person name="Kikuchi T."/>
            <person name="Reid A.J."/>
            <person name="Thorpe P."/>
            <person name="Tsai I.J."/>
            <person name="Beasley H."/>
            <person name="Blok V."/>
            <person name="Cock P.J.A."/>
            <person name="Van den Akker S.E."/>
            <person name="Holroyd N."/>
            <person name="Hunt M."/>
            <person name="Mantelin S."/>
            <person name="Naghra H."/>
            <person name="Pain A."/>
            <person name="Palomares-Rius J.E."/>
            <person name="Zarowiecki M."/>
            <person name="Berriman M."/>
            <person name="Jones J.T."/>
            <person name="Urwin P.E."/>
        </authorList>
    </citation>
    <scope>NUCLEOTIDE SEQUENCE [LARGE SCALE GENOMIC DNA]</scope>
    <source>
        <strain evidence="1">Lindley</strain>
    </source>
</reference>
<reference evidence="1" key="1">
    <citation type="submission" date="2013-12" db="EMBL/GenBank/DDBJ databases">
        <authorList>
            <person name="Aslett M."/>
        </authorList>
    </citation>
    <scope>NUCLEOTIDE SEQUENCE [LARGE SCALE GENOMIC DNA]</scope>
    <source>
        <strain evidence="1">Lindley</strain>
    </source>
</reference>
<evidence type="ECO:0000313" key="2">
    <source>
        <dbReference type="WBParaSite" id="GPLIN_001502400"/>
    </source>
</evidence>
<reference evidence="2" key="3">
    <citation type="submission" date="2016-06" db="UniProtKB">
        <authorList>
            <consortium name="WormBaseParasite"/>
        </authorList>
    </citation>
    <scope>IDENTIFICATION</scope>
</reference>